<dbReference type="Proteomes" id="UP000749646">
    <property type="component" value="Unassembled WGS sequence"/>
</dbReference>
<accession>A0A9P6SP18</accession>
<reference evidence="1" key="1">
    <citation type="journal article" date="2020" name="Fungal Divers.">
        <title>Resolving the Mortierellaceae phylogeny through synthesis of multi-gene phylogenetics and phylogenomics.</title>
        <authorList>
            <person name="Vandepol N."/>
            <person name="Liber J."/>
            <person name="Desiro A."/>
            <person name="Na H."/>
            <person name="Kennedy M."/>
            <person name="Barry K."/>
            <person name="Grigoriev I.V."/>
            <person name="Miller A.N."/>
            <person name="O'Donnell K."/>
            <person name="Stajich J.E."/>
            <person name="Bonito G."/>
        </authorList>
    </citation>
    <scope>NUCLEOTIDE SEQUENCE</scope>
    <source>
        <strain evidence="1">MES-2147</strain>
    </source>
</reference>
<dbReference type="EMBL" id="JAAAHW010003415">
    <property type="protein sequence ID" value="KAF9984104.1"/>
    <property type="molecule type" value="Genomic_DNA"/>
</dbReference>
<organism evidence="1 2">
    <name type="scientific">Modicella reniformis</name>
    <dbReference type="NCBI Taxonomy" id="1440133"/>
    <lineage>
        <taxon>Eukaryota</taxon>
        <taxon>Fungi</taxon>
        <taxon>Fungi incertae sedis</taxon>
        <taxon>Mucoromycota</taxon>
        <taxon>Mortierellomycotina</taxon>
        <taxon>Mortierellomycetes</taxon>
        <taxon>Mortierellales</taxon>
        <taxon>Mortierellaceae</taxon>
        <taxon>Modicella</taxon>
    </lineage>
</organism>
<name>A0A9P6SP18_9FUNG</name>
<evidence type="ECO:0000313" key="2">
    <source>
        <dbReference type="Proteomes" id="UP000749646"/>
    </source>
</evidence>
<comment type="caution">
    <text evidence="1">The sequence shown here is derived from an EMBL/GenBank/DDBJ whole genome shotgun (WGS) entry which is preliminary data.</text>
</comment>
<sequence>MDRILGYVNELQTSMDVISDSDSDSDGTASEVEDDQINWERRSEMLENVQVRFKTDQQCAGFQEAIQAREIQ</sequence>
<dbReference type="AlphaFoldDB" id="A0A9P6SP18"/>
<protein>
    <submittedName>
        <fullName evidence="1">Uncharacterized protein</fullName>
    </submittedName>
</protein>
<gene>
    <name evidence="1" type="ORF">BGZ65_000989</name>
</gene>
<keyword evidence="2" id="KW-1185">Reference proteome</keyword>
<evidence type="ECO:0000313" key="1">
    <source>
        <dbReference type="EMBL" id="KAF9984104.1"/>
    </source>
</evidence>
<proteinExistence type="predicted"/>